<comment type="caution">
    <text evidence="1">The sequence shown here is derived from an EMBL/GenBank/DDBJ whole genome shotgun (WGS) entry which is preliminary data.</text>
</comment>
<dbReference type="Pfam" id="PF12088">
    <property type="entry name" value="DUF3565"/>
    <property type="match status" value="1"/>
</dbReference>
<accession>A0A4Q7YKU3</accession>
<keyword evidence="2" id="KW-1185">Reference proteome</keyword>
<name>A0A4Q7YKU3_9GAMM</name>
<dbReference type="OrthoDB" id="9799128at2"/>
<dbReference type="RefSeq" id="WP_130415291.1">
    <property type="nucleotide sequence ID" value="NZ_SHKX01000015.1"/>
</dbReference>
<organism evidence="1 2">
    <name type="scientific">Fluviicoccus keumensis</name>
    <dbReference type="NCBI Taxonomy" id="1435465"/>
    <lineage>
        <taxon>Bacteria</taxon>
        <taxon>Pseudomonadati</taxon>
        <taxon>Pseudomonadota</taxon>
        <taxon>Gammaproteobacteria</taxon>
        <taxon>Moraxellales</taxon>
        <taxon>Moraxellaceae</taxon>
        <taxon>Fluviicoccus</taxon>
    </lineage>
</organism>
<dbReference type="InterPro" id="IPR021948">
    <property type="entry name" value="DUF3565"/>
</dbReference>
<sequence>MEQPMTGFFQDDEGHWVAVLHCGHTQHVRHDPPWQSRPWVVTESGRNGMLGVKLRCLLCDTAAQTTLSGMNC</sequence>
<gene>
    <name evidence="1" type="ORF">EV700_3018</name>
</gene>
<evidence type="ECO:0000313" key="2">
    <source>
        <dbReference type="Proteomes" id="UP000292423"/>
    </source>
</evidence>
<protein>
    <submittedName>
        <fullName evidence="1">Uncharacterized protein DUF3565</fullName>
    </submittedName>
</protein>
<dbReference type="Proteomes" id="UP000292423">
    <property type="component" value="Unassembled WGS sequence"/>
</dbReference>
<evidence type="ECO:0000313" key="1">
    <source>
        <dbReference type="EMBL" id="RZU37149.1"/>
    </source>
</evidence>
<dbReference type="AlphaFoldDB" id="A0A4Q7YKU3"/>
<reference evidence="1 2" key="1">
    <citation type="submission" date="2019-02" db="EMBL/GenBank/DDBJ databases">
        <title>Genomic Encyclopedia of Type Strains, Phase IV (KMG-IV): sequencing the most valuable type-strain genomes for metagenomic binning, comparative biology and taxonomic classification.</title>
        <authorList>
            <person name="Goeker M."/>
        </authorList>
    </citation>
    <scope>NUCLEOTIDE SEQUENCE [LARGE SCALE GENOMIC DNA]</scope>
    <source>
        <strain evidence="1 2">DSM 105135</strain>
    </source>
</reference>
<proteinExistence type="predicted"/>
<dbReference type="EMBL" id="SHKX01000015">
    <property type="protein sequence ID" value="RZU37149.1"/>
    <property type="molecule type" value="Genomic_DNA"/>
</dbReference>